<dbReference type="Proteomes" id="UP000694050">
    <property type="component" value="Unassembled WGS sequence"/>
</dbReference>
<evidence type="ECO:0000313" key="2">
    <source>
        <dbReference type="EMBL" id="KAG7402818.1"/>
    </source>
</evidence>
<evidence type="ECO:0000313" key="3">
    <source>
        <dbReference type="Proteomes" id="UP000694050"/>
    </source>
</evidence>
<dbReference type="EMBL" id="JAELUQ010000016">
    <property type="protein sequence ID" value="KAG7402818.1"/>
    <property type="molecule type" value="Genomic_DNA"/>
</dbReference>
<name>A0A8J5NFK8_FUSOX</name>
<comment type="caution">
    <text evidence="2">The sequence shown here is derived from an EMBL/GenBank/DDBJ whole genome shotgun (WGS) entry which is preliminary data.</text>
</comment>
<feature type="signal peptide" evidence="1">
    <location>
        <begin position="1"/>
        <end position="17"/>
    </location>
</feature>
<gene>
    <name evidence="2" type="ORF">Forpe1208_v016789</name>
</gene>
<dbReference type="AlphaFoldDB" id="A0A8J5NFK8"/>
<keyword evidence="1" id="KW-0732">Signal</keyword>
<accession>A0A8J5NFK8</accession>
<evidence type="ECO:0000256" key="1">
    <source>
        <dbReference type="SAM" id="SignalP"/>
    </source>
</evidence>
<sequence>MHFRNLVPLLLMAGIDATPTTSPDITTTSLEDRAAGKWSAHAKYYALGGNVGNEIYISGTWSDPVKSPGRDSGPCTARIGGLSDEDPFQVDCSCQITGSGPLRFTSTCFLDFSVAEPKQWEAGFSVAFECTAFNSCTGSNAYSVSSAGSKCTNSEGTPCSGFRVTP</sequence>
<organism evidence="2 3">
    <name type="scientific">Fusarium oxysporum f. sp. rapae</name>
    <dbReference type="NCBI Taxonomy" id="485398"/>
    <lineage>
        <taxon>Eukaryota</taxon>
        <taxon>Fungi</taxon>
        <taxon>Dikarya</taxon>
        <taxon>Ascomycota</taxon>
        <taxon>Pezizomycotina</taxon>
        <taxon>Sordariomycetes</taxon>
        <taxon>Hypocreomycetidae</taxon>
        <taxon>Hypocreales</taxon>
        <taxon>Nectriaceae</taxon>
        <taxon>Fusarium</taxon>
        <taxon>Fusarium oxysporum species complex</taxon>
    </lineage>
</organism>
<protein>
    <submittedName>
        <fullName evidence="2">Uncharacterized protein</fullName>
    </submittedName>
</protein>
<reference evidence="2" key="1">
    <citation type="submission" date="2021-04" db="EMBL/GenBank/DDBJ databases">
        <title>First draft genome resource for Brassicaceae pathogens Fusarium oxysporum f. sp. raphani and Fusarium oxysporum f. sp. rapae.</title>
        <authorList>
            <person name="Asai S."/>
        </authorList>
    </citation>
    <scope>NUCLEOTIDE SEQUENCE</scope>
    <source>
        <strain evidence="2">Tf1208</strain>
    </source>
</reference>
<feature type="chain" id="PRO_5035153907" evidence="1">
    <location>
        <begin position="18"/>
        <end position="166"/>
    </location>
</feature>
<proteinExistence type="predicted"/>